<dbReference type="InterPro" id="IPR011598">
    <property type="entry name" value="bHLH_dom"/>
</dbReference>
<dbReference type="PANTHER" id="PTHR10985">
    <property type="entry name" value="BASIC HELIX-LOOP-HELIX TRANSCRIPTION FACTOR, HES-RELATED"/>
    <property type="match status" value="1"/>
</dbReference>
<gene>
    <name evidence="8" type="ORF">RUM44_012310</name>
</gene>
<feature type="region of interest" description="Disordered" evidence="6">
    <location>
        <begin position="216"/>
        <end position="257"/>
    </location>
</feature>
<dbReference type="Pfam" id="PF00010">
    <property type="entry name" value="HLH"/>
    <property type="match status" value="1"/>
</dbReference>
<feature type="compositionally biased region" description="Basic and acidic residues" evidence="6">
    <location>
        <begin position="217"/>
        <end position="244"/>
    </location>
</feature>
<evidence type="ECO:0000256" key="6">
    <source>
        <dbReference type="SAM" id="MobiDB-lite"/>
    </source>
</evidence>
<dbReference type="SUPFAM" id="SSF47459">
    <property type="entry name" value="HLH, helix-loop-helix DNA-binding domain"/>
    <property type="match status" value="1"/>
</dbReference>
<evidence type="ECO:0000256" key="1">
    <source>
        <dbReference type="ARBA" id="ARBA00004123"/>
    </source>
</evidence>
<dbReference type="Proteomes" id="UP001359485">
    <property type="component" value="Unassembled WGS sequence"/>
</dbReference>
<feature type="region of interest" description="Disordered" evidence="6">
    <location>
        <begin position="118"/>
        <end position="179"/>
    </location>
</feature>
<evidence type="ECO:0000313" key="9">
    <source>
        <dbReference type="Proteomes" id="UP001359485"/>
    </source>
</evidence>
<dbReference type="InterPro" id="IPR003650">
    <property type="entry name" value="Orange_dom"/>
</dbReference>
<evidence type="ECO:0000259" key="7">
    <source>
        <dbReference type="PROSITE" id="PS50888"/>
    </source>
</evidence>
<dbReference type="SMART" id="SM00353">
    <property type="entry name" value="HLH"/>
    <property type="match status" value="1"/>
</dbReference>
<name>A0ABR1BEZ9_POLSC</name>
<keyword evidence="3" id="KW-0238">DNA-binding</keyword>
<accession>A0ABR1BEZ9</accession>
<dbReference type="PROSITE" id="PS50888">
    <property type="entry name" value="BHLH"/>
    <property type="match status" value="1"/>
</dbReference>
<evidence type="ECO:0000256" key="5">
    <source>
        <dbReference type="ARBA" id="ARBA00023242"/>
    </source>
</evidence>
<organism evidence="8 9">
    <name type="scientific">Polyplax serrata</name>
    <name type="common">Common mouse louse</name>
    <dbReference type="NCBI Taxonomy" id="468196"/>
    <lineage>
        <taxon>Eukaryota</taxon>
        <taxon>Metazoa</taxon>
        <taxon>Ecdysozoa</taxon>
        <taxon>Arthropoda</taxon>
        <taxon>Hexapoda</taxon>
        <taxon>Insecta</taxon>
        <taxon>Pterygota</taxon>
        <taxon>Neoptera</taxon>
        <taxon>Paraneoptera</taxon>
        <taxon>Psocodea</taxon>
        <taxon>Troctomorpha</taxon>
        <taxon>Phthiraptera</taxon>
        <taxon>Anoplura</taxon>
        <taxon>Polyplacidae</taxon>
        <taxon>Polyplax</taxon>
    </lineage>
</organism>
<comment type="caution">
    <text evidence="8">The sequence shown here is derived from an EMBL/GenBank/DDBJ whole genome shotgun (WGS) entry which is preliminary data.</text>
</comment>
<keyword evidence="2" id="KW-0805">Transcription regulation</keyword>
<feature type="compositionally biased region" description="Basic and acidic residues" evidence="6">
    <location>
        <begin position="118"/>
        <end position="133"/>
    </location>
</feature>
<dbReference type="Gene3D" id="6.10.250.980">
    <property type="match status" value="1"/>
</dbReference>
<dbReference type="SUPFAM" id="SSF158457">
    <property type="entry name" value="Orange domain-like"/>
    <property type="match status" value="1"/>
</dbReference>
<proteinExistence type="predicted"/>
<evidence type="ECO:0000256" key="2">
    <source>
        <dbReference type="ARBA" id="ARBA00023015"/>
    </source>
</evidence>
<keyword evidence="9" id="KW-1185">Reference proteome</keyword>
<protein>
    <recommendedName>
        <fullName evidence="7">BHLH domain-containing protein</fullName>
    </recommendedName>
</protein>
<feature type="domain" description="BHLH" evidence="7">
    <location>
        <begin position="1"/>
        <end position="52"/>
    </location>
</feature>
<sequence>MEKRRRARINQSLAILKTLILDSAKTEQNNTKHSKLEKADILELTVRHLQRQKVLSSEVLNKYKAGFEECTREVKTFLESPDLMLINPSGIDSSLKQRLFRHLEQCVGELDLDFRCGKQKEDARPDSETEVIRPDSSTTVQGDENNNSSPVPRVALPVASPKTPVTRSPPSDFDSSGLKKDDFVAKYNKKRSLLQEVPAKYFSAKKAIMLNFLNGNDRSEKTERQDKSDEESRGRSGDRDDKGNLENQIRLKKGDGENGFKNQYSVLQVIPTRLSDGQVVLLLPNHAKNGVQVQGSQPVENQSNLYCLTQTMSTSANSKQIESNKRNSNYLVNLIDVPHREGNLFEVASGKSSNVEDLSMADQPLDFTLHRKETMECDDGSVWRPW</sequence>
<evidence type="ECO:0000256" key="3">
    <source>
        <dbReference type="ARBA" id="ARBA00023125"/>
    </source>
</evidence>
<dbReference type="CDD" id="cd11410">
    <property type="entry name" value="bHLH_O_HES"/>
    <property type="match status" value="1"/>
</dbReference>
<dbReference type="Pfam" id="PF07527">
    <property type="entry name" value="Hairy_orange"/>
    <property type="match status" value="1"/>
</dbReference>
<keyword evidence="5" id="KW-0539">Nucleus</keyword>
<comment type="subcellular location">
    <subcellularLocation>
        <location evidence="1">Nucleus</location>
    </subcellularLocation>
</comment>
<evidence type="ECO:0000256" key="4">
    <source>
        <dbReference type="ARBA" id="ARBA00023163"/>
    </source>
</evidence>
<keyword evidence="4" id="KW-0804">Transcription</keyword>
<dbReference type="EMBL" id="JAWJWF010000001">
    <property type="protein sequence ID" value="KAK6640614.1"/>
    <property type="molecule type" value="Genomic_DNA"/>
</dbReference>
<reference evidence="8 9" key="1">
    <citation type="submission" date="2023-09" db="EMBL/GenBank/DDBJ databases">
        <title>Genomes of two closely related lineages of the louse Polyplax serrata with different host specificities.</title>
        <authorList>
            <person name="Martinu J."/>
            <person name="Tarabai H."/>
            <person name="Stefka J."/>
            <person name="Hypsa V."/>
        </authorList>
    </citation>
    <scope>NUCLEOTIDE SEQUENCE [LARGE SCALE GENOMIC DNA]</scope>
    <source>
        <strain evidence="8">98ZLc_SE</strain>
    </source>
</reference>
<dbReference type="InterPro" id="IPR050370">
    <property type="entry name" value="HES_HEY"/>
</dbReference>
<dbReference type="InterPro" id="IPR036638">
    <property type="entry name" value="HLH_DNA-bd_sf"/>
</dbReference>
<evidence type="ECO:0000313" key="8">
    <source>
        <dbReference type="EMBL" id="KAK6640614.1"/>
    </source>
</evidence>
<feature type="compositionally biased region" description="Polar residues" evidence="6">
    <location>
        <begin position="135"/>
        <end position="150"/>
    </location>
</feature>
<dbReference type="Gene3D" id="4.10.280.10">
    <property type="entry name" value="Helix-loop-helix DNA-binding domain"/>
    <property type="match status" value="1"/>
</dbReference>